<feature type="chain" id="PRO_5002416514" evidence="1">
    <location>
        <begin position="24"/>
        <end position="268"/>
    </location>
</feature>
<evidence type="ECO:0000259" key="2">
    <source>
        <dbReference type="Pfam" id="PF12697"/>
    </source>
</evidence>
<organism evidence="3 4">
    <name type="scientific">Pseudoxanthomonas suwonensis</name>
    <dbReference type="NCBI Taxonomy" id="314722"/>
    <lineage>
        <taxon>Bacteria</taxon>
        <taxon>Pseudomonadati</taxon>
        <taxon>Pseudomonadota</taxon>
        <taxon>Gammaproteobacteria</taxon>
        <taxon>Lysobacterales</taxon>
        <taxon>Lysobacteraceae</taxon>
        <taxon>Pseudoxanthomonas</taxon>
    </lineage>
</organism>
<name>A0A0E3Z4D8_9GAMM</name>
<dbReference type="PANTHER" id="PTHR37017">
    <property type="entry name" value="AB HYDROLASE-1 DOMAIN-CONTAINING PROTEIN-RELATED"/>
    <property type="match status" value="1"/>
</dbReference>
<dbReference type="KEGG" id="psuw:WQ53_11780"/>
<evidence type="ECO:0000313" key="3">
    <source>
        <dbReference type="EMBL" id="AKC87333.1"/>
    </source>
</evidence>
<dbReference type="InterPro" id="IPR029058">
    <property type="entry name" value="AB_hydrolase_fold"/>
</dbReference>
<sequence length="268" mass="27624">MKSFKSLALASAVATATATGAFAADAPAAEAAGRNTTVILVHGAFAESASWNGVVPRLAARGYTVVAAANPLRSVAGDAEVVDGLVERAPGPVVLVGHSYGGAVISNVQANPKIKALVYVAAFAPEQGETVLDLTGRFPGSTLPGTLAEPVQRAGGGEDLYIRQDAFWQQFASDVPEAEAAVMASTQRPVAKAALTEASGQPRWKDIPSWFVYGDADRNIPAEALQYMADRAGSRGTVVIPGASHVVMTSQPQEVAALIDQAAQATTR</sequence>
<accession>A0A0E3Z4D8</accession>
<dbReference type="Pfam" id="PF12697">
    <property type="entry name" value="Abhydrolase_6"/>
    <property type="match status" value="1"/>
</dbReference>
<feature type="signal peptide" evidence="1">
    <location>
        <begin position="1"/>
        <end position="23"/>
    </location>
</feature>
<protein>
    <submittedName>
        <fullName evidence="3">Alpha/beta hydrolase</fullName>
    </submittedName>
</protein>
<evidence type="ECO:0000313" key="4">
    <source>
        <dbReference type="Proteomes" id="UP000033067"/>
    </source>
</evidence>
<keyword evidence="4" id="KW-1185">Reference proteome</keyword>
<dbReference type="EMBL" id="CP011144">
    <property type="protein sequence ID" value="AKC87333.1"/>
    <property type="molecule type" value="Genomic_DNA"/>
</dbReference>
<dbReference type="PANTHER" id="PTHR37017:SF11">
    <property type="entry name" value="ESTERASE_LIPASE_THIOESTERASE DOMAIN-CONTAINING PROTEIN"/>
    <property type="match status" value="1"/>
</dbReference>
<reference evidence="3 4" key="1">
    <citation type="journal article" date="2015" name="Genome Announc.">
        <title>Complete Genome Sequence of Pseudoxanthomonas suwonensis Strain J1, a Cellulose-Degrading Bacterium Isolated from Leaf- and Wood-Enriched Soil.</title>
        <authorList>
            <person name="Hou L."/>
            <person name="Jiang J."/>
            <person name="Xu Z."/>
            <person name="Zhou Y."/>
            <person name="Leung F.C."/>
        </authorList>
    </citation>
    <scope>NUCLEOTIDE SEQUENCE [LARGE SCALE GENOMIC DNA]</scope>
    <source>
        <strain evidence="3 4">J1</strain>
    </source>
</reference>
<keyword evidence="3" id="KW-0378">Hydrolase</keyword>
<dbReference type="PATRIC" id="fig|314722.6.peg.2556"/>
<gene>
    <name evidence="3" type="ORF">WQ53_11780</name>
</gene>
<dbReference type="SUPFAM" id="SSF53474">
    <property type="entry name" value="alpha/beta-Hydrolases"/>
    <property type="match status" value="1"/>
</dbReference>
<dbReference type="RefSeq" id="WP_052632596.1">
    <property type="nucleotide sequence ID" value="NZ_CP011144.1"/>
</dbReference>
<evidence type="ECO:0000256" key="1">
    <source>
        <dbReference type="SAM" id="SignalP"/>
    </source>
</evidence>
<dbReference type="Gene3D" id="3.40.50.1820">
    <property type="entry name" value="alpha/beta hydrolase"/>
    <property type="match status" value="1"/>
</dbReference>
<proteinExistence type="predicted"/>
<dbReference type="Proteomes" id="UP000033067">
    <property type="component" value="Chromosome"/>
</dbReference>
<dbReference type="InterPro" id="IPR052897">
    <property type="entry name" value="Sec-Metab_Biosynth_Hydrolase"/>
</dbReference>
<dbReference type="AlphaFoldDB" id="A0A0E3Z4D8"/>
<keyword evidence="1" id="KW-0732">Signal</keyword>
<feature type="domain" description="AB hydrolase-1" evidence="2">
    <location>
        <begin position="38"/>
        <end position="257"/>
    </location>
</feature>
<dbReference type="OrthoDB" id="9814966at2"/>
<dbReference type="GO" id="GO:0016787">
    <property type="term" value="F:hydrolase activity"/>
    <property type="evidence" value="ECO:0007669"/>
    <property type="project" value="UniProtKB-KW"/>
</dbReference>
<dbReference type="InterPro" id="IPR000073">
    <property type="entry name" value="AB_hydrolase_1"/>
</dbReference>